<keyword evidence="3" id="KW-1185">Reference proteome</keyword>
<dbReference type="SUPFAM" id="SSF54593">
    <property type="entry name" value="Glyoxalase/Bleomycin resistance protein/Dihydroxybiphenyl dioxygenase"/>
    <property type="match status" value="1"/>
</dbReference>
<sequence length="131" mass="15003">MEVLSSRVLIRPRDLEASHRFYGEVLGLAVYREFGPPEARGVVFFLGQGLLEVSGRRAASAEADRAPVELWFQVRDVRAEHVRLREAGVTVLRPPRTEPWGLVEMWIEDPDGVRIVLVEVPRDHPLRRDVR</sequence>
<dbReference type="Pfam" id="PF00903">
    <property type="entry name" value="Glyoxalase"/>
    <property type="match status" value="1"/>
</dbReference>
<accession>A0ABW6SUV0</accession>
<name>A0ABW6SUV0_9ACTN</name>
<evidence type="ECO:0000313" key="3">
    <source>
        <dbReference type="Proteomes" id="UP001602013"/>
    </source>
</evidence>
<dbReference type="InterPro" id="IPR037523">
    <property type="entry name" value="VOC_core"/>
</dbReference>
<organism evidence="2 3">
    <name type="scientific">Microtetraspora malaysiensis</name>
    <dbReference type="NCBI Taxonomy" id="161358"/>
    <lineage>
        <taxon>Bacteria</taxon>
        <taxon>Bacillati</taxon>
        <taxon>Actinomycetota</taxon>
        <taxon>Actinomycetes</taxon>
        <taxon>Streptosporangiales</taxon>
        <taxon>Streptosporangiaceae</taxon>
        <taxon>Microtetraspora</taxon>
    </lineage>
</organism>
<dbReference type="Gene3D" id="3.10.180.10">
    <property type="entry name" value="2,3-Dihydroxybiphenyl 1,2-Dioxygenase, domain 1"/>
    <property type="match status" value="1"/>
</dbReference>
<dbReference type="InterPro" id="IPR004360">
    <property type="entry name" value="Glyas_Fos-R_dOase_dom"/>
</dbReference>
<proteinExistence type="predicted"/>
<dbReference type="RefSeq" id="WP_387414270.1">
    <property type="nucleotide sequence ID" value="NZ_CP191998.1"/>
</dbReference>
<feature type="domain" description="VOC" evidence="1">
    <location>
        <begin position="3"/>
        <end position="120"/>
    </location>
</feature>
<comment type="caution">
    <text evidence="2">The sequence shown here is derived from an EMBL/GenBank/DDBJ whole genome shotgun (WGS) entry which is preliminary data.</text>
</comment>
<gene>
    <name evidence="2" type="ORF">ACFYXI_23920</name>
</gene>
<evidence type="ECO:0000259" key="1">
    <source>
        <dbReference type="PROSITE" id="PS51819"/>
    </source>
</evidence>
<dbReference type="Proteomes" id="UP001602013">
    <property type="component" value="Unassembled WGS sequence"/>
</dbReference>
<dbReference type="EMBL" id="JBIASD010000016">
    <property type="protein sequence ID" value="MFF3668637.1"/>
    <property type="molecule type" value="Genomic_DNA"/>
</dbReference>
<protein>
    <submittedName>
        <fullName evidence="2">VOC family protein</fullName>
    </submittedName>
</protein>
<reference evidence="2 3" key="1">
    <citation type="submission" date="2024-10" db="EMBL/GenBank/DDBJ databases">
        <title>The Natural Products Discovery Center: Release of the First 8490 Sequenced Strains for Exploring Actinobacteria Biosynthetic Diversity.</title>
        <authorList>
            <person name="Kalkreuter E."/>
            <person name="Kautsar S.A."/>
            <person name="Yang D."/>
            <person name="Bader C.D."/>
            <person name="Teijaro C.N."/>
            <person name="Fluegel L."/>
            <person name="Davis C.M."/>
            <person name="Simpson J.R."/>
            <person name="Lauterbach L."/>
            <person name="Steele A.D."/>
            <person name="Gui C."/>
            <person name="Meng S."/>
            <person name="Li G."/>
            <person name="Viehrig K."/>
            <person name="Ye F."/>
            <person name="Su P."/>
            <person name="Kiefer A.F."/>
            <person name="Nichols A."/>
            <person name="Cepeda A.J."/>
            <person name="Yan W."/>
            <person name="Fan B."/>
            <person name="Jiang Y."/>
            <person name="Adhikari A."/>
            <person name="Zheng C.-J."/>
            <person name="Schuster L."/>
            <person name="Cowan T.M."/>
            <person name="Smanski M.J."/>
            <person name="Chevrette M.G."/>
            <person name="De Carvalho L.P.S."/>
            <person name="Shen B."/>
        </authorList>
    </citation>
    <scope>NUCLEOTIDE SEQUENCE [LARGE SCALE GENOMIC DNA]</scope>
    <source>
        <strain evidence="2 3">NPDC002173</strain>
    </source>
</reference>
<dbReference type="InterPro" id="IPR029068">
    <property type="entry name" value="Glyas_Bleomycin-R_OHBP_Dase"/>
</dbReference>
<dbReference type="PROSITE" id="PS51819">
    <property type="entry name" value="VOC"/>
    <property type="match status" value="1"/>
</dbReference>
<evidence type="ECO:0000313" key="2">
    <source>
        <dbReference type="EMBL" id="MFF3668637.1"/>
    </source>
</evidence>